<accession>A0A1D7V3P4</accession>
<dbReference type="EMBL" id="CP015218">
    <property type="protein sequence ID" value="AOP36439.1"/>
    <property type="molecule type" value="Genomic_DNA"/>
</dbReference>
<feature type="region of interest" description="Disordered" evidence="1">
    <location>
        <begin position="1"/>
        <end position="22"/>
    </location>
</feature>
<feature type="compositionally biased region" description="Basic and acidic residues" evidence="1">
    <location>
        <begin position="9"/>
        <end position="19"/>
    </location>
</feature>
<dbReference type="AlphaFoldDB" id="A0A1D7V3P4"/>
<evidence type="ECO:0000313" key="2">
    <source>
        <dbReference type="EMBL" id="AOP36439.1"/>
    </source>
</evidence>
<protein>
    <submittedName>
        <fullName evidence="2">Uncharacterized protein</fullName>
    </submittedName>
</protein>
<dbReference type="Proteomes" id="UP000094197">
    <property type="component" value="Chromosome 2"/>
</dbReference>
<evidence type="ECO:0000313" key="3">
    <source>
        <dbReference type="Proteomes" id="UP000094197"/>
    </source>
</evidence>
<name>A0A1D7V3P4_9LEPT</name>
<gene>
    <name evidence="2" type="ORF">A0128_20725</name>
</gene>
<organism evidence="2 3">
    <name type="scientific">Leptospira tipperaryensis</name>
    <dbReference type="NCBI Taxonomy" id="2564040"/>
    <lineage>
        <taxon>Bacteria</taxon>
        <taxon>Pseudomonadati</taxon>
        <taxon>Spirochaetota</taxon>
        <taxon>Spirochaetia</taxon>
        <taxon>Leptospirales</taxon>
        <taxon>Leptospiraceae</taxon>
        <taxon>Leptospira</taxon>
    </lineage>
</organism>
<reference evidence="2 3" key="1">
    <citation type="submission" date="2016-04" db="EMBL/GenBank/DDBJ databases">
        <title>Complete genome seqeunce of Leptospira alstonii serovar Room22.</title>
        <authorList>
            <person name="Nally J.E."/>
            <person name="Bayles D.O."/>
            <person name="Hurley D."/>
            <person name="Fanning S."/>
            <person name="McMahon B.J."/>
            <person name="Arent Z."/>
        </authorList>
    </citation>
    <scope>NUCLEOTIDE SEQUENCE [LARGE SCALE GENOMIC DNA]</scope>
    <source>
        <strain evidence="2 3">GWTS #1</strain>
    </source>
</reference>
<dbReference type="KEGG" id="laj:A0128_20725"/>
<evidence type="ECO:0000256" key="1">
    <source>
        <dbReference type="SAM" id="MobiDB-lite"/>
    </source>
</evidence>
<keyword evidence="3" id="KW-1185">Reference proteome</keyword>
<sequence>MRRTRTKRGPSDSYRKETPKLSSGYYFPCSKRTSGSDDFDIVRKKFLFEVILCFLTKNIFLFKEDEP</sequence>
<proteinExistence type="predicted"/>